<dbReference type="Proteomes" id="UP001235723">
    <property type="component" value="Unassembled WGS sequence"/>
</dbReference>
<name>A0A370V4R9_9ESCH</name>
<dbReference type="GeneID" id="86947901"/>
<dbReference type="InterPro" id="IPR050908">
    <property type="entry name" value="SmbC-like"/>
</dbReference>
<accession>A0A370V4R9</accession>
<reference evidence="2 5" key="2">
    <citation type="submission" date="2021-05" db="EMBL/GenBank/DDBJ databases">
        <title>Genome sequence of E. marmotae isolates.</title>
        <authorList>
            <person name="Binsker U."/>
            <person name="Hammerl J.A."/>
        </authorList>
    </citation>
    <scope>NUCLEOTIDE SEQUENCE [LARGE SCALE GENOMIC DNA]</scope>
    <source>
        <strain evidence="2 5">21-MO00586</strain>
    </source>
</reference>
<dbReference type="InterPro" id="IPR029442">
    <property type="entry name" value="GyrI-like"/>
</dbReference>
<sequence length="160" mass="17986">MKNCALDVNIIDFPSTRVAMLPHRCSPELLNYSVAKFIMWRKDTGLSPVNQSQTFGVAWDDPATTAPDAFRFDICGSVNEPVPENRYGVSNGELTAGRYAVARHSGDLDNISHTIRAIIRRWLPDSGEKMRNAPILFHYTNLAEGMSEKRLETDIYVPLM</sequence>
<reference evidence="3 4" key="1">
    <citation type="submission" date="2018-06" db="EMBL/GenBank/DDBJ databases">
        <title>Recombination Drives Gene Content and Phenotype Evolution in Wild Type E. coli Strains.</title>
        <authorList>
            <person name="Field C.M."/>
            <person name="Silander O.K."/>
            <person name="Van Nimwegen E."/>
        </authorList>
    </citation>
    <scope>NUCLEOTIDE SEQUENCE [LARGE SCALE GENOMIC DNA]</scope>
    <source>
        <strain evidence="3 4">SC344</strain>
    </source>
</reference>
<keyword evidence="5" id="KW-1185">Reference proteome</keyword>
<gene>
    <name evidence="3" type="primary">sbmC_2</name>
    <name evidence="3" type="ORF">C4A13_04336</name>
    <name evidence="2" type="ORF">KJE03_07680</name>
</gene>
<dbReference type="SMART" id="SM00871">
    <property type="entry name" value="AraC_E_bind"/>
    <property type="match status" value="1"/>
</dbReference>
<dbReference type="Proteomes" id="UP000254454">
    <property type="component" value="Unassembled WGS sequence"/>
</dbReference>
<dbReference type="PANTHER" id="PTHR40055:SF1">
    <property type="entry name" value="TRANSCRIPTIONAL REGULATOR YGIV-RELATED"/>
    <property type="match status" value="1"/>
</dbReference>
<dbReference type="InterPro" id="IPR010499">
    <property type="entry name" value="AraC_E-bd"/>
</dbReference>
<dbReference type="EMBL" id="QONO01000166">
    <property type="protein sequence ID" value="RDR24379.1"/>
    <property type="molecule type" value="Genomic_DNA"/>
</dbReference>
<dbReference type="InterPro" id="IPR011256">
    <property type="entry name" value="Reg_factor_effector_dom_sf"/>
</dbReference>
<protein>
    <submittedName>
        <fullName evidence="3">DNA gyrase inhibitor</fullName>
    </submittedName>
    <submittedName>
        <fullName evidence="2">GyrI-like domain-containing protein</fullName>
    </submittedName>
</protein>
<comment type="caution">
    <text evidence="3">The sequence shown here is derived from an EMBL/GenBank/DDBJ whole genome shotgun (WGS) entry which is preliminary data.</text>
</comment>
<evidence type="ECO:0000313" key="3">
    <source>
        <dbReference type="EMBL" id="RDR24379.1"/>
    </source>
</evidence>
<dbReference type="AlphaFoldDB" id="A0A370V4R9"/>
<evidence type="ECO:0000259" key="1">
    <source>
        <dbReference type="SMART" id="SM00871"/>
    </source>
</evidence>
<dbReference type="Gene3D" id="3.20.80.10">
    <property type="entry name" value="Regulatory factor, effector binding domain"/>
    <property type="match status" value="1"/>
</dbReference>
<evidence type="ECO:0000313" key="4">
    <source>
        <dbReference type="Proteomes" id="UP000254454"/>
    </source>
</evidence>
<evidence type="ECO:0000313" key="5">
    <source>
        <dbReference type="Proteomes" id="UP001235723"/>
    </source>
</evidence>
<feature type="domain" description="AraC effector-binding" evidence="1">
    <location>
        <begin position="6"/>
        <end position="160"/>
    </location>
</feature>
<dbReference type="RefSeq" id="WP_061091053.1">
    <property type="nucleotide sequence ID" value="NZ_CP072689.1"/>
</dbReference>
<dbReference type="PANTHER" id="PTHR40055">
    <property type="entry name" value="TRANSCRIPTIONAL REGULATOR YGIV-RELATED"/>
    <property type="match status" value="1"/>
</dbReference>
<proteinExistence type="predicted"/>
<dbReference type="EMBL" id="JAHCRT010000003">
    <property type="protein sequence ID" value="MDQ9293360.1"/>
    <property type="molecule type" value="Genomic_DNA"/>
</dbReference>
<dbReference type="Pfam" id="PF06445">
    <property type="entry name" value="GyrI-like"/>
    <property type="match status" value="1"/>
</dbReference>
<dbReference type="SUPFAM" id="SSF55136">
    <property type="entry name" value="Probable bacterial effector-binding domain"/>
    <property type="match status" value="1"/>
</dbReference>
<evidence type="ECO:0000313" key="2">
    <source>
        <dbReference type="EMBL" id="MDQ9293360.1"/>
    </source>
</evidence>
<organism evidence="3 4">
    <name type="scientific">Escherichia marmotae</name>
    <dbReference type="NCBI Taxonomy" id="1499973"/>
    <lineage>
        <taxon>Bacteria</taxon>
        <taxon>Pseudomonadati</taxon>
        <taxon>Pseudomonadota</taxon>
        <taxon>Gammaproteobacteria</taxon>
        <taxon>Enterobacterales</taxon>
        <taxon>Enterobacteriaceae</taxon>
        <taxon>Escherichia</taxon>
    </lineage>
</organism>